<dbReference type="SMART" id="SM00184">
    <property type="entry name" value="RING"/>
    <property type="match status" value="1"/>
</dbReference>
<evidence type="ECO:0000256" key="4">
    <source>
        <dbReference type="ARBA" id="ARBA00022771"/>
    </source>
</evidence>
<keyword evidence="8" id="KW-0472">Membrane</keyword>
<evidence type="ECO:0000256" key="6">
    <source>
        <dbReference type="ARBA" id="ARBA00024209"/>
    </source>
</evidence>
<dbReference type="Gene3D" id="3.30.40.10">
    <property type="entry name" value="Zinc/RING finger domain, C3HC4 (zinc finger)"/>
    <property type="match status" value="1"/>
</dbReference>
<keyword evidence="5" id="KW-0862">Zinc</keyword>
<evidence type="ECO:0000256" key="5">
    <source>
        <dbReference type="ARBA" id="ARBA00022833"/>
    </source>
</evidence>
<sequence length="192" mass="20986">MAQPAEVFLDVLLILLWLVMGPFMVIMVGLCIYECISCCCRERRSETEEWEAELQLAVQQARTSLAAAEQRRRFAAAAAAPVVAVEQTGMLATAAAAPVAAVEQTMRLVTKKELGYFPYAGAVEAAGQRLVCGICLEEFVRWAACSEVPACRHVFHRDCIGAWMKNSKSTCPLCRALIVPESGRLSAVEDMV</sequence>
<proteinExistence type="inferred from homology"/>
<comment type="catalytic activity">
    <reaction evidence="1">
        <text>S-ubiquitinyl-[E2 ubiquitin-conjugating enzyme]-L-cysteine + [acceptor protein]-L-lysine = [E2 ubiquitin-conjugating enzyme]-L-cysteine + N(6)-ubiquitinyl-[acceptor protein]-L-lysine.</text>
        <dbReference type="EC" id="2.3.2.27"/>
    </reaction>
</comment>
<evidence type="ECO:0000256" key="3">
    <source>
        <dbReference type="ARBA" id="ARBA00022723"/>
    </source>
</evidence>
<dbReference type="EC" id="2.3.2.27" evidence="2"/>
<dbReference type="InterPro" id="IPR001841">
    <property type="entry name" value="Znf_RING"/>
</dbReference>
<evidence type="ECO:0000256" key="1">
    <source>
        <dbReference type="ARBA" id="ARBA00000900"/>
    </source>
</evidence>
<evidence type="ECO:0000256" key="2">
    <source>
        <dbReference type="ARBA" id="ARBA00012483"/>
    </source>
</evidence>
<feature type="transmembrane region" description="Helical" evidence="8">
    <location>
        <begin position="7"/>
        <end position="30"/>
    </location>
</feature>
<keyword evidence="8" id="KW-0812">Transmembrane</keyword>
<dbReference type="GO" id="GO:0061630">
    <property type="term" value="F:ubiquitin protein ligase activity"/>
    <property type="evidence" value="ECO:0007669"/>
    <property type="project" value="UniProtKB-EC"/>
</dbReference>
<dbReference type="AlphaFoldDB" id="A0AAD8U6G2"/>
<reference evidence="10" key="1">
    <citation type="submission" date="2023-07" db="EMBL/GenBank/DDBJ databases">
        <title>A chromosome-level genome assembly of Lolium multiflorum.</title>
        <authorList>
            <person name="Chen Y."/>
            <person name="Copetti D."/>
            <person name="Kolliker R."/>
            <person name="Studer B."/>
        </authorList>
    </citation>
    <scope>NUCLEOTIDE SEQUENCE</scope>
    <source>
        <strain evidence="10">02402/16</strain>
        <tissue evidence="10">Leaf</tissue>
    </source>
</reference>
<dbReference type="EMBL" id="JAUUTY010000001">
    <property type="protein sequence ID" value="KAK1698548.1"/>
    <property type="molecule type" value="Genomic_DNA"/>
</dbReference>
<name>A0AAD8U6G2_LOLMU</name>
<evidence type="ECO:0000313" key="10">
    <source>
        <dbReference type="EMBL" id="KAK1698548.1"/>
    </source>
</evidence>
<accession>A0AAD8U6G2</accession>
<dbReference type="SUPFAM" id="SSF57850">
    <property type="entry name" value="RING/U-box"/>
    <property type="match status" value="1"/>
</dbReference>
<keyword evidence="8" id="KW-1133">Transmembrane helix</keyword>
<protein>
    <recommendedName>
        <fullName evidence="2">RING-type E3 ubiquitin transferase</fullName>
        <ecNumber evidence="2">2.3.2.27</ecNumber>
    </recommendedName>
</protein>
<evidence type="ECO:0000256" key="7">
    <source>
        <dbReference type="PROSITE-ProRule" id="PRU00175"/>
    </source>
</evidence>
<evidence type="ECO:0000259" key="9">
    <source>
        <dbReference type="PROSITE" id="PS50089"/>
    </source>
</evidence>
<dbReference type="PROSITE" id="PS50089">
    <property type="entry name" value="ZF_RING_2"/>
    <property type="match status" value="1"/>
</dbReference>
<keyword evidence="4 7" id="KW-0863">Zinc-finger</keyword>
<keyword evidence="3" id="KW-0479">Metal-binding</keyword>
<dbReference type="Proteomes" id="UP001231189">
    <property type="component" value="Unassembled WGS sequence"/>
</dbReference>
<dbReference type="InterPro" id="IPR013083">
    <property type="entry name" value="Znf_RING/FYVE/PHD"/>
</dbReference>
<gene>
    <name evidence="10" type="ORF">QYE76_015245</name>
</gene>
<keyword evidence="11" id="KW-1185">Reference proteome</keyword>
<feature type="domain" description="RING-type" evidence="9">
    <location>
        <begin position="132"/>
        <end position="175"/>
    </location>
</feature>
<dbReference type="PANTHER" id="PTHR14155">
    <property type="entry name" value="RING FINGER DOMAIN-CONTAINING"/>
    <property type="match status" value="1"/>
</dbReference>
<evidence type="ECO:0000256" key="8">
    <source>
        <dbReference type="SAM" id="Phobius"/>
    </source>
</evidence>
<evidence type="ECO:0000313" key="11">
    <source>
        <dbReference type="Proteomes" id="UP001231189"/>
    </source>
</evidence>
<comment type="similarity">
    <text evidence="6">Belongs to the RING-type zinc finger family. ATL subfamily.</text>
</comment>
<organism evidence="10 11">
    <name type="scientific">Lolium multiflorum</name>
    <name type="common">Italian ryegrass</name>
    <name type="synonym">Lolium perenne subsp. multiflorum</name>
    <dbReference type="NCBI Taxonomy" id="4521"/>
    <lineage>
        <taxon>Eukaryota</taxon>
        <taxon>Viridiplantae</taxon>
        <taxon>Streptophyta</taxon>
        <taxon>Embryophyta</taxon>
        <taxon>Tracheophyta</taxon>
        <taxon>Spermatophyta</taxon>
        <taxon>Magnoliopsida</taxon>
        <taxon>Liliopsida</taxon>
        <taxon>Poales</taxon>
        <taxon>Poaceae</taxon>
        <taxon>BOP clade</taxon>
        <taxon>Pooideae</taxon>
        <taxon>Poodae</taxon>
        <taxon>Poeae</taxon>
        <taxon>Poeae Chloroplast Group 2 (Poeae type)</taxon>
        <taxon>Loliodinae</taxon>
        <taxon>Loliinae</taxon>
        <taxon>Lolium</taxon>
    </lineage>
</organism>
<dbReference type="GO" id="GO:0008270">
    <property type="term" value="F:zinc ion binding"/>
    <property type="evidence" value="ECO:0007669"/>
    <property type="project" value="UniProtKB-KW"/>
</dbReference>
<dbReference type="PANTHER" id="PTHR14155:SF499">
    <property type="entry name" value="RING-TYPE DOMAIN-CONTAINING PROTEIN"/>
    <property type="match status" value="1"/>
</dbReference>
<dbReference type="Pfam" id="PF13639">
    <property type="entry name" value="zf-RING_2"/>
    <property type="match status" value="1"/>
</dbReference>
<dbReference type="InterPro" id="IPR053238">
    <property type="entry name" value="RING-H2_zinc_finger"/>
</dbReference>
<comment type="caution">
    <text evidence="10">The sequence shown here is derived from an EMBL/GenBank/DDBJ whole genome shotgun (WGS) entry which is preliminary data.</text>
</comment>